<proteinExistence type="predicted"/>
<dbReference type="PROSITE" id="PS50995">
    <property type="entry name" value="HTH_MARR_2"/>
    <property type="match status" value="1"/>
</dbReference>
<dbReference type="Proteomes" id="UP001228376">
    <property type="component" value="Unassembled WGS sequence"/>
</dbReference>
<dbReference type="InterPro" id="IPR000835">
    <property type="entry name" value="HTH_MarR-typ"/>
</dbReference>
<sequence>MDEKTFDTIDREIGVFIRRIVLSEKRNDTLGRSTYILLGLLHEEGPASVKMLANRLQLDVSTVSRQAAGMEKKGFVHKLPNPEDGRSYFYQISERGKKDLLENRTRRLKRVRKVLEGWTDEESQVFGRLLQKYNKSVQERL</sequence>
<evidence type="ECO:0000313" key="5">
    <source>
        <dbReference type="EMBL" id="MDY0404349.1"/>
    </source>
</evidence>
<dbReference type="PANTHER" id="PTHR33164">
    <property type="entry name" value="TRANSCRIPTIONAL REGULATOR, MARR FAMILY"/>
    <property type="match status" value="1"/>
</dbReference>
<accession>A0ABU5CDG6</accession>
<name>A0ABU5CDG6_9BACI</name>
<dbReference type="RefSeq" id="WP_306065806.1">
    <property type="nucleotide sequence ID" value="NZ_JAROCA020000001.1"/>
</dbReference>
<dbReference type="InterPro" id="IPR023187">
    <property type="entry name" value="Tscrpt_reg_MarR-type_CS"/>
</dbReference>
<dbReference type="EMBL" id="JAROCA020000001">
    <property type="protein sequence ID" value="MDY0404349.1"/>
    <property type="molecule type" value="Genomic_DNA"/>
</dbReference>
<evidence type="ECO:0000256" key="1">
    <source>
        <dbReference type="ARBA" id="ARBA00023015"/>
    </source>
</evidence>
<feature type="domain" description="HTH marR-type" evidence="4">
    <location>
        <begin position="1"/>
        <end position="135"/>
    </location>
</feature>
<dbReference type="InterPro" id="IPR036388">
    <property type="entry name" value="WH-like_DNA-bd_sf"/>
</dbReference>
<dbReference type="SMART" id="SM00347">
    <property type="entry name" value="HTH_MARR"/>
    <property type="match status" value="1"/>
</dbReference>
<reference evidence="5 6" key="1">
    <citation type="submission" date="2023-10" db="EMBL/GenBank/DDBJ databases">
        <title>179-bfca-hs.</title>
        <authorList>
            <person name="Miliotis G."/>
            <person name="Sengupta P."/>
            <person name="Hameed A."/>
            <person name="Chuvochina M."/>
            <person name="Mcdonagh F."/>
            <person name="Simpson A.C."/>
            <person name="Singh N.K."/>
            <person name="Rekha P.D."/>
            <person name="Raman K."/>
            <person name="Hugenholtz P."/>
            <person name="Venkateswaran K."/>
        </authorList>
    </citation>
    <scope>NUCLEOTIDE SEQUENCE [LARGE SCALE GENOMIC DNA]</scope>
    <source>
        <strain evidence="5 6">179-BFC-A-HS</strain>
    </source>
</reference>
<keyword evidence="1" id="KW-0805">Transcription regulation</keyword>
<dbReference type="PRINTS" id="PR00598">
    <property type="entry name" value="HTHMARR"/>
</dbReference>
<keyword evidence="3" id="KW-0804">Transcription</keyword>
<dbReference type="Gene3D" id="1.10.10.10">
    <property type="entry name" value="Winged helix-like DNA-binding domain superfamily/Winged helix DNA-binding domain"/>
    <property type="match status" value="1"/>
</dbReference>
<dbReference type="SUPFAM" id="SSF46785">
    <property type="entry name" value="Winged helix' DNA-binding domain"/>
    <property type="match status" value="1"/>
</dbReference>
<dbReference type="InterPro" id="IPR039422">
    <property type="entry name" value="MarR/SlyA-like"/>
</dbReference>
<evidence type="ECO:0000256" key="2">
    <source>
        <dbReference type="ARBA" id="ARBA00023125"/>
    </source>
</evidence>
<keyword evidence="2" id="KW-0238">DNA-binding</keyword>
<dbReference type="Pfam" id="PF01047">
    <property type="entry name" value="MarR"/>
    <property type="match status" value="1"/>
</dbReference>
<evidence type="ECO:0000313" key="6">
    <source>
        <dbReference type="Proteomes" id="UP001228376"/>
    </source>
</evidence>
<dbReference type="InterPro" id="IPR036390">
    <property type="entry name" value="WH_DNA-bd_sf"/>
</dbReference>
<dbReference type="PROSITE" id="PS01117">
    <property type="entry name" value="HTH_MARR_1"/>
    <property type="match status" value="1"/>
</dbReference>
<comment type="caution">
    <text evidence="5">The sequence shown here is derived from an EMBL/GenBank/DDBJ whole genome shotgun (WGS) entry which is preliminary data.</text>
</comment>
<keyword evidence="6" id="KW-1185">Reference proteome</keyword>
<evidence type="ECO:0000259" key="4">
    <source>
        <dbReference type="PROSITE" id="PS50995"/>
    </source>
</evidence>
<evidence type="ECO:0000256" key="3">
    <source>
        <dbReference type="ARBA" id="ARBA00023163"/>
    </source>
</evidence>
<dbReference type="PANTHER" id="PTHR33164:SF57">
    <property type="entry name" value="MARR-FAMILY TRANSCRIPTIONAL REGULATOR"/>
    <property type="match status" value="1"/>
</dbReference>
<gene>
    <name evidence="5" type="ORF">P5G51_002000</name>
</gene>
<organism evidence="5 6">
    <name type="scientific">Tigheibacillus jepli</name>
    <dbReference type="NCBI Taxonomy" id="3035914"/>
    <lineage>
        <taxon>Bacteria</taxon>
        <taxon>Bacillati</taxon>
        <taxon>Bacillota</taxon>
        <taxon>Bacilli</taxon>
        <taxon>Bacillales</taxon>
        <taxon>Bacillaceae</taxon>
        <taxon>Tigheibacillus</taxon>
    </lineage>
</organism>
<protein>
    <submittedName>
        <fullName evidence="5">MarR family transcriptional regulator</fullName>
    </submittedName>
</protein>